<dbReference type="Pfam" id="PF01408">
    <property type="entry name" value="GFO_IDH_MocA"/>
    <property type="match status" value="1"/>
</dbReference>
<dbReference type="InterPro" id="IPR000683">
    <property type="entry name" value="Gfo/Idh/MocA-like_OxRdtase_N"/>
</dbReference>
<dbReference type="InterPro" id="IPR055170">
    <property type="entry name" value="GFO_IDH_MocA-like_dom"/>
</dbReference>
<dbReference type="PANTHER" id="PTHR43377">
    <property type="entry name" value="BILIVERDIN REDUCTASE A"/>
    <property type="match status" value="1"/>
</dbReference>
<dbReference type="Proteomes" id="UP000641588">
    <property type="component" value="Unassembled WGS sequence"/>
</dbReference>
<evidence type="ECO:0000259" key="1">
    <source>
        <dbReference type="Pfam" id="PF01408"/>
    </source>
</evidence>
<sequence length="329" mass="36100">MFTIGLIGAGTMGNTHSRSYRQIAGARIVAVCDIDGEKANQLASAWGATIFTSMEDMLKSEQFDAVDICLPTDLHRQAVELAASYGKHVFCEKPIALTVEDSEAMIEACKKAGVTLMVGHVVRFFPEYRAAREQLLSGRLGDPAVVRTIRSGAFPSWSGWFKDDSRSGGPLLDLAIHDFDYLRWCFGPVRRVFSRTLTTKREGMEHTLTLLRFESGVMAHVEASWAYPQGAPFQTSLEITGTKGLALFEKDKSNSIVKFGGPLNQQGVPDSPLSKSPYALELEHFIECVKHKKEPITSGEEALASLKIGIAAFRSAQTNLPVEMEGILQ</sequence>
<dbReference type="AlphaFoldDB" id="A0A972H400"/>
<feature type="domain" description="GFO/IDH/MocA-like oxidoreductase" evidence="2">
    <location>
        <begin position="128"/>
        <end position="245"/>
    </location>
</feature>
<dbReference type="EMBL" id="WHOD01000130">
    <property type="protein sequence ID" value="NOU98250.1"/>
    <property type="molecule type" value="Genomic_DNA"/>
</dbReference>
<dbReference type="Gene3D" id="3.40.50.720">
    <property type="entry name" value="NAD(P)-binding Rossmann-like Domain"/>
    <property type="match status" value="1"/>
</dbReference>
<name>A0A972H400_9BACL</name>
<dbReference type="RefSeq" id="WP_171656513.1">
    <property type="nucleotide sequence ID" value="NZ_WHOD01000130.1"/>
</dbReference>
<reference evidence="3" key="1">
    <citation type="submission" date="2019-10" db="EMBL/GenBank/DDBJ databases">
        <title>Description of Paenibacillus glebae sp. nov.</title>
        <authorList>
            <person name="Carlier A."/>
            <person name="Qi S."/>
        </authorList>
    </citation>
    <scope>NUCLEOTIDE SEQUENCE</scope>
    <source>
        <strain evidence="3">LMG 31456</strain>
    </source>
</reference>
<evidence type="ECO:0000313" key="4">
    <source>
        <dbReference type="Proteomes" id="UP000641588"/>
    </source>
</evidence>
<dbReference type="InterPro" id="IPR036291">
    <property type="entry name" value="NAD(P)-bd_dom_sf"/>
</dbReference>
<dbReference type="Gene3D" id="3.30.360.10">
    <property type="entry name" value="Dihydrodipicolinate Reductase, domain 2"/>
    <property type="match status" value="1"/>
</dbReference>
<feature type="domain" description="Gfo/Idh/MocA-like oxidoreductase N-terminal" evidence="1">
    <location>
        <begin position="2"/>
        <end position="120"/>
    </location>
</feature>
<protein>
    <submittedName>
        <fullName evidence="3">Gfo/Idh/MocA family oxidoreductase</fullName>
    </submittedName>
</protein>
<proteinExistence type="predicted"/>
<dbReference type="GO" id="GO:0000166">
    <property type="term" value="F:nucleotide binding"/>
    <property type="evidence" value="ECO:0007669"/>
    <property type="project" value="InterPro"/>
</dbReference>
<evidence type="ECO:0000313" key="3">
    <source>
        <dbReference type="EMBL" id="NOU98250.1"/>
    </source>
</evidence>
<dbReference type="SUPFAM" id="SSF51735">
    <property type="entry name" value="NAD(P)-binding Rossmann-fold domains"/>
    <property type="match status" value="1"/>
</dbReference>
<dbReference type="Pfam" id="PF22725">
    <property type="entry name" value="GFO_IDH_MocA_C3"/>
    <property type="match status" value="1"/>
</dbReference>
<accession>A0A972H400</accession>
<dbReference type="InterPro" id="IPR051450">
    <property type="entry name" value="Gfo/Idh/MocA_Oxidoreductases"/>
</dbReference>
<dbReference type="SUPFAM" id="SSF55347">
    <property type="entry name" value="Glyceraldehyde-3-phosphate dehydrogenase-like, C-terminal domain"/>
    <property type="match status" value="1"/>
</dbReference>
<dbReference type="PANTHER" id="PTHR43377:SF1">
    <property type="entry name" value="BILIVERDIN REDUCTASE A"/>
    <property type="match status" value="1"/>
</dbReference>
<gene>
    <name evidence="3" type="ORF">GC093_34260</name>
</gene>
<evidence type="ECO:0000259" key="2">
    <source>
        <dbReference type="Pfam" id="PF22725"/>
    </source>
</evidence>
<comment type="caution">
    <text evidence="3">The sequence shown here is derived from an EMBL/GenBank/DDBJ whole genome shotgun (WGS) entry which is preliminary data.</text>
</comment>
<keyword evidence="4" id="KW-1185">Reference proteome</keyword>
<organism evidence="3 4">
    <name type="scientific">Paenibacillus foliorum</name>
    <dbReference type="NCBI Taxonomy" id="2654974"/>
    <lineage>
        <taxon>Bacteria</taxon>
        <taxon>Bacillati</taxon>
        <taxon>Bacillota</taxon>
        <taxon>Bacilli</taxon>
        <taxon>Bacillales</taxon>
        <taxon>Paenibacillaceae</taxon>
        <taxon>Paenibacillus</taxon>
    </lineage>
</organism>